<dbReference type="AlphaFoldDB" id="A0A151Z4R3"/>
<dbReference type="EMBL" id="LODT01000046">
    <property type="protein sequence ID" value="KYQ88950.1"/>
    <property type="molecule type" value="Genomic_DNA"/>
</dbReference>
<dbReference type="Proteomes" id="UP000076078">
    <property type="component" value="Unassembled WGS sequence"/>
</dbReference>
<sequence>MEEVLGIAEQRFLHKGKYNLAHLGTGIIIPAGDIEYYHCPNKNGFTDEGRIAAMLYDLYDSHNDAIDNEEVTKIINDDNNNIIDRNLFGSPNYRDGNGEYPISARNILIKTVSVMTEHSLSEYIEYIKSDRRLEKGARKSACEVFKYNYIDIREDSNDWEF</sequence>
<comment type="caution">
    <text evidence="1">The sequence shown here is derived from an EMBL/GenBank/DDBJ whole genome shotgun (WGS) entry which is preliminary data.</text>
</comment>
<name>A0A151Z4R3_TIELA</name>
<dbReference type="OrthoDB" id="5086276at2759"/>
<keyword evidence="2" id="KW-1185">Reference proteome</keyword>
<dbReference type="InParanoid" id="A0A151Z4R3"/>
<accession>A0A151Z4R3</accession>
<reference evidence="1 2" key="1">
    <citation type="submission" date="2015-12" db="EMBL/GenBank/DDBJ databases">
        <title>Dictyostelia acquired genes for synthesis and detection of signals that induce cell-type specialization by lateral gene transfer from prokaryotes.</title>
        <authorList>
            <person name="Gloeckner G."/>
            <person name="Schaap P."/>
        </authorList>
    </citation>
    <scope>NUCLEOTIDE SEQUENCE [LARGE SCALE GENOMIC DNA]</scope>
    <source>
        <strain evidence="1 2">TK</strain>
    </source>
</reference>
<evidence type="ECO:0000313" key="2">
    <source>
        <dbReference type="Proteomes" id="UP000076078"/>
    </source>
</evidence>
<gene>
    <name evidence="1" type="ORF">DLAC_10539</name>
</gene>
<organism evidence="1 2">
    <name type="scientific">Tieghemostelium lacteum</name>
    <name type="common">Slime mold</name>
    <name type="synonym">Dictyostelium lacteum</name>
    <dbReference type="NCBI Taxonomy" id="361077"/>
    <lineage>
        <taxon>Eukaryota</taxon>
        <taxon>Amoebozoa</taxon>
        <taxon>Evosea</taxon>
        <taxon>Eumycetozoa</taxon>
        <taxon>Dictyostelia</taxon>
        <taxon>Dictyosteliales</taxon>
        <taxon>Raperosteliaceae</taxon>
        <taxon>Tieghemostelium</taxon>
    </lineage>
</organism>
<proteinExistence type="predicted"/>
<evidence type="ECO:0000313" key="1">
    <source>
        <dbReference type="EMBL" id="KYQ88950.1"/>
    </source>
</evidence>
<protein>
    <submittedName>
        <fullName evidence="1">Uncharacterized protein</fullName>
    </submittedName>
</protein>